<feature type="compositionally biased region" description="Low complexity" evidence="6">
    <location>
        <begin position="2153"/>
        <end position="2191"/>
    </location>
</feature>
<dbReference type="InterPro" id="IPR001245">
    <property type="entry name" value="Ser-Thr/Tyr_kinase_cat_dom"/>
</dbReference>
<proteinExistence type="predicted"/>
<feature type="region of interest" description="Disordered" evidence="6">
    <location>
        <begin position="2007"/>
        <end position="2222"/>
    </location>
</feature>
<keyword evidence="3 5" id="KW-0547">Nucleotide-binding</keyword>
<dbReference type="PROSITE" id="PS00107">
    <property type="entry name" value="PROTEIN_KINASE_ATP"/>
    <property type="match status" value="1"/>
</dbReference>
<dbReference type="GO" id="GO:0004674">
    <property type="term" value="F:protein serine/threonine kinase activity"/>
    <property type="evidence" value="ECO:0007669"/>
    <property type="project" value="UniProtKB-KW"/>
</dbReference>
<feature type="compositionally biased region" description="Low complexity" evidence="6">
    <location>
        <begin position="1469"/>
        <end position="1479"/>
    </location>
</feature>
<feature type="compositionally biased region" description="Low complexity" evidence="6">
    <location>
        <begin position="2239"/>
        <end position="2255"/>
    </location>
</feature>
<feature type="region of interest" description="Disordered" evidence="6">
    <location>
        <begin position="488"/>
        <end position="549"/>
    </location>
</feature>
<dbReference type="GO" id="GO:0005524">
    <property type="term" value="F:ATP binding"/>
    <property type="evidence" value="ECO:0007669"/>
    <property type="project" value="UniProtKB-UniRule"/>
</dbReference>
<evidence type="ECO:0000313" key="10">
    <source>
        <dbReference type="Proteomes" id="UP000030693"/>
    </source>
</evidence>
<evidence type="ECO:0000256" key="4">
    <source>
        <dbReference type="ARBA" id="ARBA00022840"/>
    </source>
</evidence>
<dbReference type="PROSITE" id="PS50011">
    <property type="entry name" value="PROTEIN_KINASE_DOM"/>
    <property type="match status" value="2"/>
</dbReference>
<feature type="compositionally biased region" description="Pro residues" evidence="6">
    <location>
        <begin position="2327"/>
        <end position="2337"/>
    </location>
</feature>
<feature type="region of interest" description="Disordered" evidence="6">
    <location>
        <begin position="1842"/>
        <end position="1984"/>
    </location>
</feature>
<keyword evidence="4 5" id="KW-0067">ATP-binding</keyword>
<accession>A0A058Z9E5</accession>
<dbReference type="PANTHER" id="PTHR44329">
    <property type="entry name" value="SERINE/THREONINE-PROTEIN KINASE TNNI3K-RELATED"/>
    <property type="match status" value="1"/>
</dbReference>
<keyword evidence="10" id="KW-1185">Reference proteome</keyword>
<feature type="compositionally biased region" description="Pro residues" evidence="6">
    <location>
        <begin position="523"/>
        <end position="535"/>
    </location>
</feature>
<dbReference type="SMART" id="SM00220">
    <property type="entry name" value="S_TKc"/>
    <property type="match status" value="2"/>
</dbReference>
<feature type="transmembrane region" description="Helical" evidence="7">
    <location>
        <begin position="685"/>
        <end position="708"/>
    </location>
</feature>
<dbReference type="STRING" id="691883.A0A058Z9E5"/>
<feature type="region of interest" description="Disordered" evidence="6">
    <location>
        <begin position="2239"/>
        <end position="2292"/>
    </location>
</feature>
<evidence type="ECO:0000256" key="6">
    <source>
        <dbReference type="SAM" id="MobiDB-lite"/>
    </source>
</evidence>
<evidence type="ECO:0000256" key="2">
    <source>
        <dbReference type="ARBA" id="ARBA00022527"/>
    </source>
</evidence>
<feature type="compositionally biased region" description="Low complexity" evidence="6">
    <location>
        <begin position="2113"/>
        <end position="2134"/>
    </location>
</feature>
<dbReference type="GO" id="GO:0009190">
    <property type="term" value="P:cyclic nucleotide biosynthetic process"/>
    <property type="evidence" value="ECO:0007669"/>
    <property type="project" value="InterPro"/>
</dbReference>
<dbReference type="GO" id="GO:0035556">
    <property type="term" value="P:intracellular signal transduction"/>
    <property type="evidence" value="ECO:0007669"/>
    <property type="project" value="InterPro"/>
</dbReference>
<organism evidence="9">
    <name type="scientific">Fonticula alba</name>
    <name type="common">Slime mold</name>
    <dbReference type="NCBI Taxonomy" id="691883"/>
    <lineage>
        <taxon>Eukaryota</taxon>
        <taxon>Rotosphaerida</taxon>
        <taxon>Fonticulaceae</taxon>
        <taxon>Fonticula</taxon>
    </lineage>
</organism>
<feature type="compositionally biased region" description="Polar residues" evidence="6">
    <location>
        <begin position="126"/>
        <end position="141"/>
    </location>
</feature>
<gene>
    <name evidence="9" type="ORF">H696_01842</name>
</gene>
<dbReference type="Proteomes" id="UP000030693">
    <property type="component" value="Unassembled WGS sequence"/>
</dbReference>
<feature type="region of interest" description="Disordered" evidence="6">
    <location>
        <begin position="2406"/>
        <end position="2431"/>
    </location>
</feature>
<feature type="domain" description="Protein kinase" evidence="8">
    <location>
        <begin position="1545"/>
        <end position="1837"/>
    </location>
</feature>
<feature type="compositionally biased region" description="Low complexity" evidence="6">
    <location>
        <begin position="2272"/>
        <end position="2292"/>
    </location>
</feature>
<dbReference type="InterPro" id="IPR000719">
    <property type="entry name" value="Prot_kinase_dom"/>
</dbReference>
<keyword evidence="7" id="KW-0472">Membrane</keyword>
<dbReference type="eggNOG" id="KOG0192">
    <property type="taxonomic scope" value="Eukaryota"/>
</dbReference>
<evidence type="ECO:0000313" key="9">
    <source>
        <dbReference type="EMBL" id="KCV70895.1"/>
    </source>
</evidence>
<feature type="region of interest" description="Disordered" evidence="6">
    <location>
        <begin position="1587"/>
        <end position="1609"/>
    </location>
</feature>
<feature type="region of interest" description="Disordered" evidence="6">
    <location>
        <begin position="1465"/>
        <end position="1497"/>
    </location>
</feature>
<feature type="compositionally biased region" description="Low complexity" evidence="6">
    <location>
        <begin position="2080"/>
        <end position="2106"/>
    </location>
</feature>
<dbReference type="eggNOG" id="KOG0618">
    <property type="taxonomic scope" value="Eukaryota"/>
</dbReference>
<dbReference type="SUPFAM" id="SSF53850">
    <property type="entry name" value="Periplasmic binding protein-like II"/>
    <property type="match status" value="1"/>
</dbReference>
<dbReference type="PROSITE" id="PS00108">
    <property type="entry name" value="PROTEIN_KINASE_ST"/>
    <property type="match status" value="1"/>
</dbReference>
<keyword evidence="9" id="KW-0418">Kinase</keyword>
<feature type="region of interest" description="Disordered" evidence="6">
    <location>
        <begin position="925"/>
        <end position="961"/>
    </location>
</feature>
<reference evidence="9" key="1">
    <citation type="submission" date="2013-04" db="EMBL/GenBank/DDBJ databases">
        <title>The Genome Sequence of Fonticula alba ATCC 38817.</title>
        <authorList>
            <consortium name="The Broad Institute Genomics Platform"/>
            <person name="Russ C."/>
            <person name="Cuomo C."/>
            <person name="Burger G."/>
            <person name="Gray M.W."/>
            <person name="Holland P.W.H."/>
            <person name="King N."/>
            <person name="Lang F.B.F."/>
            <person name="Roger A.J."/>
            <person name="Ruiz-Trillo I."/>
            <person name="Brown M."/>
            <person name="Walker B."/>
            <person name="Young S."/>
            <person name="Zeng Q."/>
            <person name="Gargeya S."/>
            <person name="Fitzgerald M."/>
            <person name="Haas B."/>
            <person name="Abouelleil A."/>
            <person name="Allen A.W."/>
            <person name="Alvarado L."/>
            <person name="Arachchi H.M."/>
            <person name="Berlin A.M."/>
            <person name="Chapman S.B."/>
            <person name="Gainer-Dewar J."/>
            <person name="Goldberg J."/>
            <person name="Griggs A."/>
            <person name="Gujja S."/>
            <person name="Hansen M."/>
            <person name="Howarth C."/>
            <person name="Imamovic A."/>
            <person name="Ireland A."/>
            <person name="Larimer J."/>
            <person name="McCowan C."/>
            <person name="Murphy C."/>
            <person name="Pearson M."/>
            <person name="Poon T.W."/>
            <person name="Priest M."/>
            <person name="Roberts A."/>
            <person name="Saif S."/>
            <person name="Shea T."/>
            <person name="Sisk P."/>
            <person name="Sykes S."/>
            <person name="Wortman J."/>
            <person name="Nusbaum C."/>
            <person name="Birren B."/>
        </authorList>
    </citation>
    <scope>NUCLEOTIDE SEQUENCE [LARGE SCALE GENOMIC DNA]</scope>
    <source>
        <strain evidence="9">ATCC 38817</strain>
    </source>
</reference>
<dbReference type="InterPro" id="IPR029787">
    <property type="entry name" value="Nucleotide_cyclase"/>
</dbReference>
<dbReference type="Pfam" id="PF07714">
    <property type="entry name" value="PK_Tyr_Ser-Thr"/>
    <property type="match status" value="3"/>
</dbReference>
<feature type="compositionally biased region" description="Low complexity" evidence="6">
    <location>
        <begin position="1587"/>
        <end position="1607"/>
    </location>
</feature>
<dbReference type="InterPro" id="IPR011009">
    <property type="entry name" value="Kinase-like_dom_sf"/>
</dbReference>
<keyword evidence="7" id="KW-0812">Transmembrane</keyword>
<feature type="compositionally biased region" description="Low complexity" evidence="6">
    <location>
        <begin position="488"/>
        <end position="498"/>
    </location>
</feature>
<feature type="region of interest" description="Disordered" evidence="6">
    <location>
        <begin position="124"/>
        <end position="146"/>
    </location>
</feature>
<name>A0A058Z9E5_FONAL</name>
<keyword evidence="7" id="KW-1133">Transmembrane helix</keyword>
<feature type="region of interest" description="Disordered" evidence="6">
    <location>
        <begin position="2306"/>
        <end position="2354"/>
    </location>
</feature>
<evidence type="ECO:0000256" key="3">
    <source>
        <dbReference type="ARBA" id="ARBA00022741"/>
    </source>
</evidence>
<dbReference type="InterPro" id="IPR017441">
    <property type="entry name" value="Protein_kinase_ATP_BS"/>
</dbReference>
<keyword evidence="9" id="KW-0808">Transferase</keyword>
<protein>
    <submittedName>
        <fullName evidence="9">TKL/DRK protein kinase</fullName>
    </submittedName>
</protein>
<comment type="subcellular location">
    <subcellularLocation>
        <location evidence="1">Membrane</location>
        <topology evidence="1">Single-pass membrane protein</topology>
    </subcellularLocation>
</comment>
<sequence>MPASRSWVAARAAAAAASAVASGDTSASGGEELLSAGTMHGLFSAANTSHIGGPFNFSSIARMRRAEASSPRHIAAPWFSDIGVLFFRRDLLERHSSQPGVRLPPYESYEQLMNAAAAVQLAESLPSGTGSSRPASGQAPTTAHPAGHHGLSGLLFSAAVSESLTSFTVELMNAHGASPLIEPKTQRSAISSPRNTLALYQALSFLQRAPSHEAAVASITSSLSSDDENAVAKFRGCRSVFLRSWPSQYRKLRSGMMRCNNLSDTADVGVTALPGGGSIGGWGWAISKDAVDLRACREAVKFLSSPDLLRDRAERLSFIPPRVSVGREICARQAADAGPTCSNAAAGDQTSVFETGDMDSAHPDLGPGFSLLPGNPPPFAFCEILGLSPNSPGLATDPAASNAPARPKHTLGSGIRSVVLDAAAAVAAHWKQARSAVHSLAPSPAAPLFAPDTTVSLADLDLSFHAAGGHFPLVRPYQPAGYQPGLASSGAITSSAGGTHNRSAPAPAPAPAPVPASSGGPDTTPPELAPHPEPAAPLVNSSNQSPAPHIIIPDAAAEGFSLPETGPYQFRSVVRPFALSNTSYREVSHLVSVWFYRQLSRSSDLPPLPDSLAETPATGVFDLSSLSGPSAAAARRLSLSLSELETDINSLLHGASYGDFCGMKSGISIPCRTSLFCLGNACRSFFLIAFFISIPFVALLGGVMFLVFSDRRPEAVNSWKVWNAYSLSWSDLSLDSEPLGRGHFGIVYRGRYRGTEVAVKRLLSSNEIMESSTALREFKDEARILGSLRHPNIILFMGACFEPGNYALVTEYMPLGTLYRVLHNGDVRLDWSLRMRMLRDICCGMAFLHSSKPPILHRDLKSPNILVDKEFRLKVADFGLTVLKNTDTEDVKKKARRSRRRKHSGLLERSMSYINGFRTDIRRAFTEPPSQHPPHFYQQHPPGHGPPGAPDPSHSQSRVRSFLSSASGMASYFGRSLGRLTAYQLLSLGRVIGEAAAHPADGHHGGYQSDPYLSDFDESDTGAGARRDYAWASHVAHSLGGRITRLGRSLSMSLGDAAQADDSLAGGGTRFHTTGNAHFSDDFYGDDEDDYDSDYDDDGLMSDNQPMFQGTLFWTAPEVLQQHPYTEACDVYSFAIICWEVMTREQLYPDQHPMSVGYRVLMEDMRPPIPEAFPEHLASTITTCWSKDPEERTPFKDLLPMFENLASPHLSDFINRLGEFRALNRFDDGHVDLSALLDSISPEIAPPDGDRVVFTHTDVERWTHMWNCSPTAMASAMRGYHLLLRQLLRGSGGFEVSIDGRICVAAFRDVSKAVYFGLKLQHMLLEHQWPAEIEDLCPRVVAPGPNGRVLFAGFRTRMAIHIGKPTLGSHPITHRVTYTGPTLNHVYMLSSTAKGGQILLSREASRQFQEVLDASEWPFADITPKLEYAGEVKLHKEFFECMHVVSDALRERVFDNRADAVLSGGGVSGVSSTPSSSGGALSGGSGGGGGGGDDSEMSVFGSYMESHRWHIPPGEIEFDQPSSSVLMSQSSGNLLDLPSTASAAPSRTSRIAYCSEGEVFRGTWRNMPIAAKRLELRRIRSGAPFSSIAHSVSSSPSSSFPDSASHPTMRRRAGAALGTRAAHHALLELSTELSTVLSLRHPNLLLYMGAGADDRHIYLVSELMERGNLLDLIRRNVNLEMGFRLRIILDVANAFNYLHQFQPSIVHGRFKTPNVLIGNSWQIKISGYGMDRIFGRPDSVSVVDYWASPEVLRGSPADVKSDVFSFGLMMFEALTMSQAFIDQRKDIKWINDVVENNLRPVIPSTLAPFERLLTECWHRDPELRPSFVQITRSLRTICDQQEARAPNGRRAVVDRPSFGGDLSPGAGPLGAFPEARTSAGGQLSHQQHPHGGPSQRQRPSLPVPPGRQSSRTGGGAHGPRSPSAGPPSRTPSSSGGGSALRDPLAAGSRADAGPGAHEAAGPTAAHHPKRSSRDDTTRSSQSDMHHTHVTGAHLYHQLLSRTRSANLTRTNSMPNIYRPGGGSALSSPIPSPAVPSSPAERSPAPSPSPPPEAASLAAGSSDATPVHGTRFSAYLDSDDAPPAAAVSAAAAAAGPPSRRAGHTAAHAGEEQAHAGGDSPGLSSPPAASVSPLLGHMNPDFSLEASMPPLAGRSISSSSSSSSISASASPSPCAATAPPAVGSVVASAAEPPGQLPDPAAPASASPTSTTAGGGRSAAPRMVVNTAAPAGSGLALLQVAASGQSAEAGEASPSHAPAPSPDMLLDGPAASEDPVPGAAPAGTPSPTAAAPAAAAAVAMPASVAVIAPASPPPAAPLVKTGPTGTSSLPPLPRPGPGPGPGAIGVPSIASSGGGPARRALFAARPHVASTLSQVSFPSDESSCENLGVYSSDLLAFDTSLEAEDLLLSSGSPPEEKAPVAVESPASPVELAQD</sequence>
<dbReference type="GeneID" id="20526567"/>
<dbReference type="Gene3D" id="3.30.70.1230">
    <property type="entry name" value="Nucleotide cyclase"/>
    <property type="match status" value="1"/>
</dbReference>
<dbReference type="SMART" id="SM00044">
    <property type="entry name" value="CYCc"/>
    <property type="match status" value="1"/>
</dbReference>
<dbReference type="EMBL" id="KB932203">
    <property type="protein sequence ID" value="KCV70895.1"/>
    <property type="molecule type" value="Genomic_DNA"/>
</dbReference>
<feature type="compositionally biased region" description="Low complexity" evidence="6">
    <location>
        <begin position="933"/>
        <end position="942"/>
    </location>
</feature>
<evidence type="ECO:0000256" key="7">
    <source>
        <dbReference type="SAM" id="Phobius"/>
    </source>
</evidence>
<dbReference type="Gene3D" id="3.40.190.10">
    <property type="entry name" value="Periplasmic binding protein-like II"/>
    <property type="match status" value="2"/>
</dbReference>
<evidence type="ECO:0000259" key="8">
    <source>
        <dbReference type="PROSITE" id="PS50011"/>
    </source>
</evidence>
<dbReference type="SUPFAM" id="SSF55073">
    <property type="entry name" value="Nucleotide cyclase"/>
    <property type="match status" value="1"/>
</dbReference>
<feature type="binding site" evidence="5">
    <location>
        <position position="760"/>
    </location>
    <ligand>
        <name>ATP</name>
        <dbReference type="ChEBI" id="CHEBI:30616"/>
    </ligand>
</feature>
<feature type="compositionally biased region" description="Low complexity" evidence="6">
    <location>
        <begin position="2199"/>
        <end position="2219"/>
    </location>
</feature>
<feature type="domain" description="Protein kinase" evidence="8">
    <location>
        <begin position="733"/>
        <end position="1210"/>
    </location>
</feature>
<dbReference type="SUPFAM" id="SSF56112">
    <property type="entry name" value="Protein kinase-like (PK-like)"/>
    <property type="match status" value="2"/>
</dbReference>
<dbReference type="Gene3D" id="1.10.510.10">
    <property type="entry name" value="Transferase(Phosphotransferase) domain 1"/>
    <property type="match status" value="3"/>
</dbReference>
<dbReference type="InterPro" id="IPR001054">
    <property type="entry name" value="A/G_cyclase"/>
</dbReference>
<evidence type="ECO:0000256" key="5">
    <source>
        <dbReference type="PROSITE-ProRule" id="PRU10141"/>
    </source>
</evidence>
<keyword evidence="2" id="KW-0723">Serine/threonine-protein kinase</keyword>
<dbReference type="InterPro" id="IPR051681">
    <property type="entry name" value="Ser/Thr_Kinases-Pseudokinases"/>
</dbReference>
<evidence type="ECO:0000256" key="1">
    <source>
        <dbReference type="ARBA" id="ARBA00004167"/>
    </source>
</evidence>
<dbReference type="GO" id="GO:0016020">
    <property type="term" value="C:membrane"/>
    <property type="evidence" value="ECO:0007669"/>
    <property type="project" value="UniProtKB-SubCell"/>
</dbReference>
<dbReference type="InterPro" id="IPR008271">
    <property type="entry name" value="Ser/Thr_kinase_AS"/>
</dbReference>
<dbReference type="OrthoDB" id="339325at2759"/>
<feature type="compositionally biased region" description="Gly residues" evidence="6">
    <location>
        <begin position="1480"/>
        <end position="1492"/>
    </location>
</feature>
<dbReference type="RefSeq" id="XP_009494018.1">
    <property type="nucleotide sequence ID" value="XM_009495743.1"/>
</dbReference>